<evidence type="ECO:0000256" key="16">
    <source>
        <dbReference type="ARBA" id="ARBA00047640"/>
    </source>
</evidence>
<proteinExistence type="inferred from homology"/>
<dbReference type="Proteomes" id="UP000295636">
    <property type="component" value="Unassembled WGS sequence"/>
</dbReference>
<evidence type="ECO:0000256" key="8">
    <source>
        <dbReference type="ARBA" id="ARBA00022801"/>
    </source>
</evidence>
<comment type="similarity">
    <text evidence="13">Belongs to the ABC transporter superfamily. Glutathione importer (TC 3.A.1.5.11) family.</text>
</comment>
<dbReference type="InterPro" id="IPR013563">
    <property type="entry name" value="Oligopep_ABC_C"/>
</dbReference>
<dbReference type="PROSITE" id="PS00211">
    <property type="entry name" value="ABC_TRANSPORTER_1"/>
    <property type="match status" value="1"/>
</dbReference>
<evidence type="ECO:0000256" key="5">
    <source>
        <dbReference type="ARBA" id="ARBA00022519"/>
    </source>
</evidence>
<sequence length="330" mass="36415">MEPILEVAALSKSFPVKGLWGKAKGEVSAVKEVSFALKEQGTLGIVGESGCGKSTLARLILRLIEPDLGEVRFRGQNIVGLKENEMRKIRQNMQMVFQNPYSSLNPKMTILDNVAFNLWVNGASKQEARKQAHSYLDAVGLPKSYAGRYPHSLSGGQRQRVAIARALIVEPDILIADEAVSALDKSVQAQVLNLFQDLKKQFSLSLLFISHDLNVVEYMSDEVMVMYLGTVVEKGPADRLYSNPYHPYTQALLNSAPSMEVGVTTLNKHTPIAGELPSPLHPPSGCRFRTRCKFAEERCTHNVPRTTEVGQGHQVACLLYETGHEARVVS</sequence>
<comment type="catalytic activity">
    <reaction evidence="16">
        <text>glutathione(out) + ATP + H2O = glutathione(in) + ADP + phosphate + H(+)</text>
        <dbReference type="Rhea" id="RHEA:29791"/>
        <dbReference type="ChEBI" id="CHEBI:15377"/>
        <dbReference type="ChEBI" id="CHEBI:15378"/>
        <dbReference type="ChEBI" id="CHEBI:30616"/>
        <dbReference type="ChEBI" id="CHEBI:43474"/>
        <dbReference type="ChEBI" id="CHEBI:57925"/>
        <dbReference type="ChEBI" id="CHEBI:456216"/>
        <dbReference type="EC" id="7.4.2.10"/>
    </reaction>
</comment>
<evidence type="ECO:0000256" key="14">
    <source>
        <dbReference type="ARBA" id="ARBA00039050"/>
    </source>
</evidence>
<dbReference type="PANTHER" id="PTHR43776:SF15">
    <property type="entry name" value="GLUTATHIONE IMPORT ATP-BINDING PROTEIN GSIA"/>
    <property type="match status" value="1"/>
</dbReference>
<evidence type="ECO:0000256" key="11">
    <source>
        <dbReference type="ARBA" id="ARBA00023136"/>
    </source>
</evidence>
<dbReference type="GO" id="GO:0016887">
    <property type="term" value="F:ATP hydrolysis activity"/>
    <property type="evidence" value="ECO:0007669"/>
    <property type="project" value="InterPro"/>
</dbReference>
<dbReference type="CDD" id="cd03257">
    <property type="entry name" value="ABC_NikE_OppD_transporters"/>
    <property type="match status" value="1"/>
</dbReference>
<evidence type="ECO:0000256" key="13">
    <source>
        <dbReference type="ARBA" id="ARBA00038416"/>
    </source>
</evidence>
<comment type="subunit">
    <text evidence="2">The complex is composed of two ATP-binding proteins (GsiA), two transmembrane proteins (GsiC and GsiD) and a solute-binding protein (GsiB).</text>
</comment>
<dbReference type="InterPro" id="IPR003439">
    <property type="entry name" value="ABC_transporter-like_ATP-bd"/>
</dbReference>
<dbReference type="GO" id="GO:0055085">
    <property type="term" value="P:transmembrane transport"/>
    <property type="evidence" value="ECO:0007669"/>
    <property type="project" value="UniProtKB-ARBA"/>
</dbReference>
<evidence type="ECO:0000313" key="18">
    <source>
        <dbReference type="EMBL" id="TDF92514.1"/>
    </source>
</evidence>
<evidence type="ECO:0000256" key="4">
    <source>
        <dbReference type="ARBA" id="ARBA00022475"/>
    </source>
</evidence>
<dbReference type="NCBIfam" id="TIGR01727">
    <property type="entry name" value="oligo_HPY"/>
    <property type="match status" value="1"/>
</dbReference>
<dbReference type="Gene3D" id="3.40.50.300">
    <property type="entry name" value="P-loop containing nucleotide triphosphate hydrolases"/>
    <property type="match status" value="1"/>
</dbReference>
<dbReference type="RefSeq" id="WP_133235003.1">
    <property type="nucleotide sequence ID" value="NZ_SMRT01000020.1"/>
</dbReference>
<protein>
    <recommendedName>
        <fullName evidence="15">Glutathione import ATP-binding protein GsiA</fullName>
        <ecNumber evidence="14">7.4.2.10</ecNumber>
    </recommendedName>
</protein>
<dbReference type="InterPro" id="IPR017871">
    <property type="entry name" value="ABC_transporter-like_CS"/>
</dbReference>
<keyword evidence="11" id="KW-0472">Membrane</keyword>
<comment type="function">
    <text evidence="12">Part of the ABC transporter complex GsiABCD involved in glutathione import. Responsible for energy coupling to the transport system.</text>
</comment>
<evidence type="ECO:0000256" key="6">
    <source>
        <dbReference type="ARBA" id="ARBA00022737"/>
    </source>
</evidence>
<evidence type="ECO:0000256" key="2">
    <source>
        <dbReference type="ARBA" id="ARBA00011469"/>
    </source>
</evidence>
<dbReference type="FunFam" id="3.40.50.300:FF:000016">
    <property type="entry name" value="Oligopeptide ABC transporter ATP-binding component"/>
    <property type="match status" value="1"/>
</dbReference>
<dbReference type="Pfam" id="PF00005">
    <property type="entry name" value="ABC_tran"/>
    <property type="match status" value="1"/>
</dbReference>
<name>A0A4V2ZSA5_9BACL</name>
<dbReference type="SMART" id="SM00382">
    <property type="entry name" value="AAA"/>
    <property type="match status" value="1"/>
</dbReference>
<comment type="caution">
    <text evidence="18">The sequence shown here is derived from an EMBL/GenBank/DDBJ whole genome shotgun (WGS) entry which is preliminary data.</text>
</comment>
<dbReference type="SUPFAM" id="SSF52540">
    <property type="entry name" value="P-loop containing nucleoside triphosphate hydrolases"/>
    <property type="match status" value="1"/>
</dbReference>
<keyword evidence="19" id="KW-1185">Reference proteome</keyword>
<evidence type="ECO:0000256" key="15">
    <source>
        <dbReference type="ARBA" id="ARBA00041187"/>
    </source>
</evidence>
<dbReference type="GO" id="GO:0015833">
    <property type="term" value="P:peptide transport"/>
    <property type="evidence" value="ECO:0007669"/>
    <property type="project" value="InterPro"/>
</dbReference>
<dbReference type="PANTHER" id="PTHR43776">
    <property type="entry name" value="TRANSPORT ATP-BINDING PROTEIN"/>
    <property type="match status" value="1"/>
</dbReference>
<evidence type="ECO:0000256" key="10">
    <source>
        <dbReference type="ARBA" id="ARBA00022967"/>
    </source>
</evidence>
<evidence type="ECO:0000259" key="17">
    <source>
        <dbReference type="PROSITE" id="PS50893"/>
    </source>
</evidence>
<keyword evidence="4" id="KW-1003">Cell membrane</keyword>
<evidence type="ECO:0000256" key="12">
    <source>
        <dbReference type="ARBA" id="ARBA00037530"/>
    </source>
</evidence>
<evidence type="ECO:0000313" key="19">
    <source>
        <dbReference type="Proteomes" id="UP000295636"/>
    </source>
</evidence>
<keyword evidence="10" id="KW-1278">Translocase</keyword>
<dbReference type="AlphaFoldDB" id="A0A4V2ZSA5"/>
<dbReference type="EMBL" id="SMRT01000020">
    <property type="protein sequence ID" value="TDF92514.1"/>
    <property type="molecule type" value="Genomic_DNA"/>
</dbReference>
<dbReference type="OrthoDB" id="9784450at2"/>
<organism evidence="18 19">
    <name type="scientific">Paenibacillus piri</name>
    <dbReference type="NCBI Taxonomy" id="2547395"/>
    <lineage>
        <taxon>Bacteria</taxon>
        <taxon>Bacillati</taxon>
        <taxon>Bacillota</taxon>
        <taxon>Bacilli</taxon>
        <taxon>Bacillales</taxon>
        <taxon>Paenibacillaceae</taxon>
        <taxon>Paenibacillus</taxon>
    </lineage>
</organism>
<gene>
    <name evidence="18" type="ORF">E1757_29435</name>
</gene>
<comment type="subcellular location">
    <subcellularLocation>
        <location evidence="1">Cell inner membrane</location>
    </subcellularLocation>
</comment>
<evidence type="ECO:0000256" key="7">
    <source>
        <dbReference type="ARBA" id="ARBA00022741"/>
    </source>
</evidence>
<keyword evidence="8" id="KW-0378">Hydrolase</keyword>
<dbReference type="Pfam" id="PF08352">
    <property type="entry name" value="oligo_HPY"/>
    <property type="match status" value="1"/>
</dbReference>
<dbReference type="EC" id="7.4.2.10" evidence="14"/>
<evidence type="ECO:0000256" key="9">
    <source>
        <dbReference type="ARBA" id="ARBA00022840"/>
    </source>
</evidence>
<keyword evidence="9 18" id="KW-0067">ATP-binding</keyword>
<dbReference type="PROSITE" id="PS50893">
    <property type="entry name" value="ABC_TRANSPORTER_2"/>
    <property type="match status" value="1"/>
</dbReference>
<keyword evidence="5" id="KW-0997">Cell inner membrane</keyword>
<dbReference type="GO" id="GO:0005524">
    <property type="term" value="F:ATP binding"/>
    <property type="evidence" value="ECO:0007669"/>
    <property type="project" value="UniProtKB-KW"/>
</dbReference>
<dbReference type="InterPro" id="IPR027417">
    <property type="entry name" value="P-loop_NTPase"/>
</dbReference>
<keyword evidence="3" id="KW-0813">Transport</keyword>
<reference evidence="18 19" key="1">
    <citation type="submission" date="2019-03" db="EMBL/GenBank/DDBJ databases">
        <title>This is whole genome sequence of Paenibacillus sp MS74 strain.</title>
        <authorList>
            <person name="Trinh H.N."/>
        </authorList>
    </citation>
    <scope>NUCLEOTIDE SEQUENCE [LARGE SCALE GENOMIC DNA]</scope>
    <source>
        <strain evidence="18 19">MS74</strain>
    </source>
</reference>
<evidence type="ECO:0000256" key="3">
    <source>
        <dbReference type="ARBA" id="ARBA00022448"/>
    </source>
</evidence>
<dbReference type="GO" id="GO:0005886">
    <property type="term" value="C:plasma membrane"/>
    <property type="evidence" value="ECO:0007669"/>
    <property type="project" value="UniProtKB-SubCell"/>
</dbReference>
<evidence type="ECO:0000256" key="1">
    <source>
        <dbReference type="ARBA" id="ARBA00004533"/>
    </source>
</evidence>
<keyword evidence="6" id="KW-0677">Repeat</keyword>
<dbReference type="InterPro" id="IPR003593">
    <property type="entry name" value="AAA+_ATPase"/>
</dbReference>
<accession>A0A4V2ZSA5</accession>
<feature type="domain" description="ABC transporter" evidence="17">
    <location>
        <begin position="5"/>
        <end position="253"/>
    </location>
</feature>
<dbReference type="InterPro" id="IPR050319">
    <property type="entry name" value="ABC_transp_ATP-bind"/>
</dbReference>
<keyword evidence="7" id="KW-0547">Nucleotide-binding</keyword>